<protein>
    <submittedName>
        <fullName evidence="1">Uncharacterized protein</fullName>
    </submittedName>
</protein>
<proteinExistence type="predicted"/>
<name>A0A6J8EF49_MYTCO</name>
<dbReference type="Proteomes" id="UP000507470">
    <property type="component" value="Unassembled WGS sequence"/>
</dbReference>
<reference evidence="1 2" key="1">
    <citation type="submission" date="2020-06" db="EMBL/GenBank/DDBJ databases">
        <authorList>
            <person name="Li R."/>
            <person name="Bekaert M."/>
        </authorList>
    </citation>
    <scope>NUCLEOTIDE SEQUENCE [LARGE SCALE GENOMIC DNA]</scope>
    <source>
        <strain evidence="2">wild</strain>
    </source>
</reference>
<gene>
    <name evidence="1" type="ORF">MCOR_50687</name>
</gene>
<dbReference type="AlphaFoldDB" id="A0A6J8EF49"/>
<keyword evidence="2" id="KW-1185">Reference proteome</keyword>
<accession>A0A6J8EF49</accession>
<sequence length="202" mass="22581">MIRQTTVWPGIICSCKGKDVKQMCSTDFVLVIETELNVNNFQDIFEGFIIKQYLLNRENKETKEFAIKGIIPIFESHFPSVVCKYQTDILEGRPSFAGQLRIGEVIGTLDNANQPKSRGTLGGFVKHIGHECLMTCAHVVIDLKNLLSRLDVDTENNGITVYNFPPTNPPSIIGKCGKVMRRIFEHSQHDNTSIDVALVGVT</sequence>
<dbReference type="OrthoDB" id="10521295at2759"/>
<organism evidence="1 2">
    <name type="scientific">Mytilus coruscus</name>
    <name type="common">Sea mussel</name>
    <dbReference type="NCBI Taxonomy" id="42192"/>
    <lineage>
        <taxon>Eukaryota</taxon>
        <taxon>Metazoa</taxon>
        <taxon>Spiralia</taxon>
        <taxon>Lophotrochozoa</taxon>
        <taxon>Mollusca</taxon>
        <taxon>Bivalvia</taxon>
        <taxon>Autobranchia</taxon>
        <taxon>Pteriomorphia</taxon>
        <taxon>Mytilida</taxon>
        <taxon>Mytiloidea</taxon>
        <taxon>Mytilidae</taxon>
        <taxon>Mytilinae</taxon>
        <taxon>Mytilus</taxon>
    </lineage>
</organism>
<dbReference type="EMBL" id="CACVKT020008889">
    <property type="protein sequence ID" value="CAC5418235.1"/>
    <property type="molecule type" value="Genomic_DNA"/>
</dbReference>
<evidence type="ECO:0000313" key="1">
    <source>
        <dbReference type="EMBL" id="CAC5418235.1"/>
    </source>
</evidence>
<dbReference type="PROSITE" id="PS51257">
    <property type="entry name" value="PROKAR_LIPOPROTEIN"/>
    <property type="match status" value="1"/>
</dbReference>
<evidence type="ECO:0000313" key="2">
    <source>
        <dbReference type="Proteomes" id="UP000507470"/>
    </source>
</evidence>